<feature type="domain" description="C1q" evidence="5">
    <location>
        <begin position="77"/>
        <end position="212"/>
    </location>
</feature>
<gene>
    <name evidence="6" type="ORF">ACJMK2_015804</name>
</gene>
<dbReference type="InterPro" id="IPR008983">
    <property type="entry name" value="Tumour_necrosis_fac-like_dom"/>
</dbReference>
<dbReference type="InterPro" id="IPR050822">
    <property type="entry name" value="Cerebellin_Synaptic_Org"/>
</dbReference>
<evidence type="ECO:0000313" key="7">
    <source>
        <dbReference type="Proteomes" id="UP001634394"/>
    </source>
</evidence>
<dbReference type="InterPro" id="IPR001073">
    <property type="entry name" value="C1q_dom"/>
</dbReference>
<dbReference type="AlphaFoldDB" id="A0ABD3UTN6"/>
<evidence type="ECO:0000256" key="3">
    <source>
        <dbReference type="ARBA" id="ARBA00022729"/>
    </source>
</evidence>
<dbReference type="EMBL" id="JBJQND010000015">
    <property type="protein sequence ID" value="KAL3852121.1"/>
    <property type="molecule type" value="Genomic_DNA"/>
</dbReference>
<dbReference type="PRINTS" id="PR00007">
    <property type="entry name" value="COMPLEMNTC1Q"/>
</dbReference>
<evidence type="ECO:0000256" key="2">
    <source>
        <dbReference type="ARBA" id="ARBA00022525"/>
    </source>
</evidence>
<evidence type="ECO:0000256" key="1">
    <source>
        <dbReference type="ARBA" id="ARBA00004613"/>
    </source>
</evidence>
<keyword evidence="2" id="KW-0964">Secreted</keyword>
<organism evidence="6 7">
    <name type="scientific">Sinanodonta woodiana</name>
    <name type="common">Chinese pond mussel</name>
    <name type="synonym">Anodonta woodiana</name>
    <dbReference type="NCBI Taxonomy" id="1069815"/>
    <lineage>
        <taxon>Eukaryota</taxon>
        <taxon>Metazoa</taxon>
        <taxon>Spiralia</taxon>
        <taxon>Lophotrochozoa</taxon>
        <taxon>Mollusca</taxon>
        <taxon>Bivalvia</taxon>
        <taxon>Autobranchia</taxon>
        <taxon>Heteroconchia</taxon>
        <taxon>Palaeoheterodonta</taxon>
        <taxon>Unionida</taxon>
        <taxon>Unionoidea</taxon>
        <taxon>Unionidae</taxon>
        <taxon>Unioninae</taxon>
        <taxon>Sinanodonta</taxon>
    </lineage>
</organism>
<evidence type="ECO:0000259" key="5">
    <source>
        <dbReference type="PROSITE" id="PS50871"/>
    </source>
</evidence>
<evidence type="ECO:0000256" key="4">
    <source>
        <dbReference type="SAM" id="SignalP"/>
    </source>
</evidence>
<dbReference type="SMART" id="SM00110">
    <property type="entry name" value="C1Q"/>
    <property type="match status" value="1"/>
</dbReference>
<dbReference type="Proteomes" id="UP001634394">
    <property type="component" value="Unassembled WGS sequence"/>
</dbReference>
<dbReference type="SUPFAM" id="SSF49842">
    <property type="entry name" value="TNF-like"/>
    <property type="match status" value="1"/>
</dbReference>
<dbReference type="Gene3D" id="2.60.120.40">
    <property type="match status" value="1"/>
</dbReference>
<comment type="caution">
    <text evidence="6">The sequence shown here is derived from an EMBL/GenBank/DDBJ whole genome shotgun (WGS) entry which is preliminary data.</text>
</comment>
<keyword evidence="7" id="KW-1185">Reference proteome</keyword>
<feature type="signal peptide" evidence="4">
    <location>
        <begin position="1"/>
        <end position="17"/>
    </location>
</feature>
<dbReference type="Pfam" id="PF00386">
    <property type="entry name" value="C1q"/>
    <property type="match status" value="1"/>
</dbReference>
<dbReference type="PANTHER" id="PTHR22923">
    <property type="entry name" value="CEREBELLIN-RELATED"/>
    <property type="match status" value="1"/>
</dbReference>
<evidence type="ECO:0000313" key="6">
    <source>
        <dbReference type="EMBL" id="KAL3852121.1"/>
    </source>
</evidence>
<feature type="chain" id="PRO_5044837735" description="C1q domain-containing protein" evidence="4">
    <location>
        <begin position="18"/>
        <end position="212"/>
    </location>
</feature>
<dbReference type="PROSITE" id="PS50871">
    <property type="entry name" value="C1Q"/>
    <property type="match status" value="1"/>
</dbReference>
<name>A0ABD3UTN6_SINWO</name>
<dbReference type="PANTHER" id="PTHR22923:SF116">
    <property type="entry name" value="C1Q DOMAIN-CONTAINING PROTEIN"/>
    <property type="match status" value="1"/>
</dbReference>
<protein>
    <recommendedName>
        <fullName evidence="5">C1q domain-containing protein</fullName>
    </recommendedName>
</protein>
<sequence>MCGLYCLIALFCLQVGAQRTTTPSQYQEQQAYSTIVNALADAKRLRINLASQVTKSREELNTINGQLGYFEESCYCGKNNTIVFNSFLSKNAANFGLRQPIYFDNITLNIGNGYDARHGVFRAPRNGTYTFSSSVTTNAGSQIAIEIVKNGEQLVQMRSLNDYMWSMATSVVNVNLLKGDDVWVRHSAIGDANVLQIDDGLYTSFSGYLIHT</sequence>
<proteinExistence type="predicted"/>
<comment type="subcellular location">
    <subcellularLocation>
        <location evidence="1">Secreted</location>
    </subcellularLocation>
</comment>
<accession>A0ABD3UTN6</accession>
<dbReference type="GO" id="GO:0005576">
    <property type="term" value="C:extracellular region"/>
    <property type="evidence" value="ECO:0007669"/>
    <property type="project" value="UniProtKB-SubCell"/>
</dbReference>
<reference evidence="6 7" key="1">
    <citation type="submission" date="2024-11" db="EMBL/GenBank/DDBJ databases">
        <title>Chromosome-level genome assembly of the freshwater bivalve Anodonta woodiana.</title>
        <authorList>
            <person name="Chen X."/>
        </authorList>
    </citation>
    <scope>NUCLEOTIDE SEQUENCE [LARGE SCALE GENOMIC DNA]</scope>
    <source>
        <strain evidence="6">MN2024</strain>
        <tissue evidence="6">Gills</tissue>
    </source>
</reference>
<keyword evidence="3 4" id="KW-0732">Signal</keyword>